<gene>
    <name evidence="2" type="ORF">CEXT_499031</name>
</gene>
<accession>A0AAV4TG60</accession>
<sequence length="129" mass="14482">MKAFLTETLPQLGWGKSGAEEVVLDIGCGPGGITLANSAASLSTIQKGIRCRYIVRHDSQRPIIPIRRLNTVSLTSKHGTKIIYFGNLNQLFCKILNILYFFLLLTKWSSPYDLFLFVSQKWNAPSSEF</sequence>
<evidence type="ECO:0000313" key="2">
    <source>
        <dbReference type="EMBL" id="GIY45315.1"/>
    </source>
</evidence>
<dbReference type="Proteomes" id="UP001054945">
    <property type="component" value="Unassembled WGS sequence"/>
</dbReference>
<feature type="transmembrane region" description="Helical" evidence="1">
    <location>
        <begin position="91"/>
        <end position="109"/>
    </location>
</feature>
<comment type="caution">
    <text evidence="2">The sequence shown here is derived from an EMBL/GenBank/DDBJ whole genome shotgun (WGS) entry which is preliminary data.</text>
</comment>
<dbReference type="EMBL" id="BPLR01011259">
    <property type="protein sequence ID" value="GIY45315.1"/>
    <property type="molecule type" value="Genomic_DNA"/>
</dbReference>
<organism evidence="2 3">
    <name type="scientific">Caerostris extrusa</name>
    <name type="common">Bark spider</name>
    <name type="synonym">Caerostris bankana</name>
    <dbReference type="NCBI Taxonomy" id="172846"/>
    <lineage>
        <taxon>Eukaryota</taxon>
        <taxon>Metazoa</taxon>
        <taxon>Ecdysozoa</taxon>
        <taxon>Arthropoda</taxon>
        <taxon>Chelicerata</taxon>
        <taxon>Arachnida</taxon>
        <taxon>Araneae</taxon>
        <taxon>Araneomorphae</taxon>
        <taxon>Entelegynae</taxon>
        <taxon>Araneoidea</taxon>
        <taxon>Araneidae</taxon>
        <taxon>Caerostris</taxon>
    </lineage>
</organism>
<name>A0AAV4TG60_CAEEX</name>
<evidence type="ECO:0000256" key="1">
    <source>
        <dbReference type="SAM" id="Phobius"/>
    </source>
</evidence>
<protein>
    <submittedName>
        <fullName evidence="2">Uncharacterized protein</fullName>
    </submittedName>
</protein>
<keyword evidence="3" id="KW-1185">Reference proteome</keyword>
<keyword evidence="1" id="KW-1133">Transmembrane helix</keyword>
<evidence type="ECO:0000313" key="3">
    <source>
        <dbReference type="Proteomes" id="UP001054945"/>
    </source>
</evidence>
<dbReference type="AlphaFoldDB" id="A0AAV4TG60"/>
<proteinExistence type="predicted"/>
<keyword evidence="1" id="KW-0812">Transmembrane</keyword>
<keyword evidence="1" id="KW-0472">Membrane</keyword>
<reference evidence="2 3" key="1">
    <citation type="submission" date="2021-06" db="EMBL/GenBank/DDBJ databases">
        <title>Caerostris extrusa draft genome.</title>
        <authorList>
            <person name="Kono N."/>
            <person name="Arakawa K."/>
        </authorList>
    </citation>
    <scope>NUCLEOTIDE SEQUENCE [LARGE SCALE GENOMIC DNA]</scope>
</reference>